<dbReference type="SUPFAM" id="SSF54695">
    <property type="entry name" value="POZ domain"/>
    <property type="match status" value="1"/>
</dbReference>
<evidence type="ECO:0000313" key="2">
    <source>
        <dbReference type="EMBL" id="CAG9315266.1"/>
    </source>
</evidence>
<dbReference type="Gene3D" id="3.30.710.10">
    <property type="entry name" value="Potassium Channel Kv1.1, Chain A"/>
    <property type="match status" value="1"/>
</dbReference>
<organism evidence="2 3">
    <name type="scientific">Blepharisma stoltei</name>
    <dbReference type="NCBI Taxonomy" id="1481888"/>
    <lineage>
        <taxon>Eukaryota</taxon>
        <taxon>Sar</taxon>
        <taxon>Alveolata</taxon>
        <taxon>Ciliophora</taxon>
        <taxon>Postciliodesmatophora</taxon>
        <taxon>Heterotrichea</taxon>
        <taxon>Heterotrichida</taxon>
        <taxon>Blepharismidae</taxon>
        <taxon>Blepharisma</taxon>
    </lineage>
</organism>
<keyword evidence="3" id="KW-1185">Reference proteome</keyword>
<name>A0AAU9J0G4_9CILI</name>
<dbReference type="InterPro" id="IPR016072">
    <property type="entry name" value="Skp1_comp_dimer"/>
</dbReference>
<dbReference type="GO" id="GO:0006511">
    <property type="term" value="P:ubiquitin-dependent protein catabolic process"/>
    <property type="evidence" value="ECO:0007669"/>
    <property type="project" value="InterPro"/>
</dbReference>
<dbReference type="PANTHER" id="PTHR11165">
    <property type="entry name" value="SKP1"/>
    <property type="match status" value="1"/>
</dbReference>
<accession>A0AAU9J0G4</accession>
<dbReference type="InterPro" id="IPR016897">
    <property type="entry name" value="SKP1"/>
</dbReference>
<feature type="domain" description="SKP1 component dimerisation" evidence="1">
    <location>
        <begin position="121"/>
        <end position="167"/>
    </location>
</feature>
<evidence type="ECO:0000313" key="3">
    <source>
        <dbReference type="Proteomes" id="UP001162131"/>
    </source>
</evidence>
<gene>
    <name evidence="2" type="ORF">BSTOLATCC_MIC13040</name>
</gene>
<reference evidence="2" key="1">
    <citation type="submission" date="2021-09" db="EMBL/GenBank/DDBJ databases">
        <authorList>
            <consortium name="AG Swart"/>
            <person name="Singh M."/>
            <person name="Singh A."/>
            <person name="Seah K."/>
            <person name="Emmerich C."/>
        </authorList>
    </citation>
    <scope>NUCLEOTIDE SEQUENCE</scope>
    <source>
        <strain evidence="2">ATCC30299</strain>
    </source>
</reference>
<sequence length="173" mass="19944">MEQDILLSDGDIAGNINFISAEGAKIPVSTKIGRCSEFLLEIINEYHEGSIPIPFFTKHQIKLVVKYCNIFAYQFPEPPSQPLTRKFQDIVTAEEWAFLNKLSIEELCEFADIADYLDINYLVKILCAFTASLFQGKNIDLIRAEWEIEPELDEEMMDEIKKKFPWADQIIES</sequence>
<dbReference type="EMBL" id="CAJZBQ010000013">
    <property type="protein sequence ID" value="CAG9315266.1"/>
    <property type="molecule type" value="Genomic_DNA"/>
</dbReference>
<dbReference type="Pfam" id="PF01466">
    <property type="entry name" value="Skp1"/>
    <property type="match status" value="1"/>
</dbReference>
<proteinExistence type="predicted"/>
<dbReference type="InterPro" id="IPR011333">
    <property type="entry name" value="SKP1/BTB/POZ_sf"/>
</dbReference>
<protein>
    <recommendedName>
        <fullName evidence="1">SKP1 component dimerisation domain-containing protein</fullName>
    </recommendedName>
</protein>
<dbReference type="SUPFAM" id="SSF81382">
    <property type="entry name" value="Skp1 dimerisation domain-like"/>
    <property type="match status" value="1"/>
</dbReference>
<comment type="caution">
    <text evidence="2">The sequence shown here is derived from an EMBL/GenBank/DDBJ whole genome shotgun (WGS) entry which is preliminary data.</text>
</comment>
<dbReference type="InterPro" id="IPR036296">
    <property type="entry name" value="SKP1-like_dim_sf"/>
</dbReference>
<evidence type="ECO:0000259" key="1">
    <source>
        <dbReference type="Pfam" id="PF01466"/>
    </source>
</evidence>
<dbReference type="AlphaFoldDB" id="A0AAU9J0G4"/>
<dbReference type="Proteomes" id="UP001162131">
    <property type="component" value="Unassembled WGS sequence"/>
</dbReference>